<proteinExistence type="predicted"/>
<evidence type="ECO:0000256" key="1">
    <source>
        <dbReference type="ARBA" id="ARBA00001968"/>
    </source>
</evidence>
<reference evidence="4" key="1">
    <citation type="submission" date="2022-05" db="EMBL/GenBank/DDBJ databases">
        <title>A methanotrophic Mycobacterium dominates a cave microbial ecosystem.</title>
        <authorList>
            <person name="Van Spanning R.J.M."/>
            <person name="Guan Q."/>
            <person name="Melkonian C."/>
            <person name="Gallant J."/>
            <person name="Polerecky L."/>
            <person name="Flot J.-F."/>
            <person name="Brandt B.W."/>
            <person name="Braster M."/>
            <person name="Iturbe Espinoza P."/>
            <person name="Aerts J."/>
            <person name="Meima-Franke M."/>
            <person name="Piersma S.R."/>
            <person name="Bunduc C."/>
            <person name="Ummels R."/>
            <person name="Pain A."/>
            <person name="Fleming E.J."/>
            <person name="van der Wel N."/>
            <person name="Gherman V.D."/>
            <person name="Sarbu S.M."/>
            <person name="Bodelier P.L.E."/>
            <person name="Bitter W."/>
        </authorList>
    </citation>
    <scope>NUCLEOTIDE SEQUENCE</scope>
    <source>
        <strain evidence="4">Sulfur Cave</strain>
    </source>
</reference>
<keyword evidence="5" id="KW-1185">Reference proteome</keyword>
<dbReference type="Proteomes" id="UP001056610">
    <property type="component" value="Chromosome"/>
</dbReference>
<evidence type="ECO:0000256" key="2">
    <source>
        <dbReference type="ARBA" id="ARBA00022723"/>
    </source>
</evidence>
<keyword evidence="2" id="KW-0479">Metal-binding</keyword>
<evidence type="ECO:0000313" key="5">
    <source>
        <dbReference type="Proteomes" id="UP001056610"/>
    </source>
</evidence>
<organism evidence="4 5">
    <name type="scientific">Candidatus Mycobacterium methanotrophicum</name>
    <dbReference type="NCBI Taxonomy" id="2943498"/>
    <lineage>
        <taxon>Bacteria</taxon>
        <taxon>Bacillati</taxon>
        <taxon>Actinomycetota</taxon>
        <taxon>Actinomycetes</taxon>
        <taxon>Mycobacteriales</taxon>
        <taxon>Mycobacteriaceae</taxon>
        <taxon>Mycobacterium</taxon>
    </lineage>
</organism>
<protein>
    <submittedName>
        <fullName evidence="4">Transposase</fullName>
    </submittedName>
</protein>
<dbReference type="RefSeq" id="WP_249762866.1">
    <property type="nucleotide sequence ID" value="NZ_CP097320.1"/>
</dbReference>
<gene>
    <name evidence="4" type="ORF">M5I08_17260</name>
</gene>
<sequence>MFTYSAICDVPEETLRYVTALLHAHRREIGTRVGRRAGTVRTQAKLVLRWFRGDAPIRLLALEAGLPISASYRYLHEPIDVIAEQAPDLHDVLDQAKREGWSHVTLDGTLIAIDRVDERNDNGHHRWYSGKHKTQGGNVQILADPGGFPVWSSEVEPGSVHDITAAREYCLGALYKSAADGVPTLADKGYEGAGIGVHTPVKGHGLDVENQNYNMLLTAARAIGERANAELKRRWRCLRRIRLCPNRIGAVVAAAIVLSTLQRGNY</sequence>
<evidence type="ECO:0000259" key="3">
    <source>
        <dbReference type="Pfam" id="PF13359"/>
    </source>
</evidence>
<dbReference type="Pfam" id="PF13359">
    <property type="entry name" value="DDE_Tnp_4"/>
    <property type="match status" value="1"/>
</dbReference>
<accession>A0ABY4QG33</accession>
<name>A0ABY4QG33_9MYCO</name>
<dbReference type="EMBL" id="CP097320">
    <property type="protein sequence ID" value="UQX09965.1"/>
    <property type="molecule type" value="Genomic_DNA"/>
</dbReference>
<dbReference type="InterPro" id="IPR027806">
    <property type="entry name" value="HARBI1_dom"/>
</dbReference>
<evidence type="ECO:0000313" key="4">
    <source>
        <dbReference type="EMBL" id="UQX09965.1"/>
    </source>
</evidence>
<feature type="domain" description="DDE Tnp4" evidence="3">
    <location>
        <begin position="106"/>
        <end position="258"/>
    </location>
</feature>
<comment type="cofactor">
    <cofactor evidence="1">
        <name>a divalent metal cation</name>
        <dbReference type="ChEBI" id="CHEBI:60240"/>
    </cofactor>
</comment>